<dbReference type="AlphaFoldDB" id="A0AAD8Y4N1"/>
<feature type="compositionally biased region" description="Acidic residues" evidence="6">
    <location>
        <begin position="99"/>
        <end position="112"/>
    </location>
</feature>
<keyword evidence="3" id="KW-0547">Nucleotide-binding</keyword>
<dbReference type="GO" id="GO:0006297">
    <property type="term" value="P:nucleotide-excision repair, DNA gap filling"/>
    <property type="evidence" value="ECO:0007669"/>
    <property type="project" value="TreeGrafter"/>
</dbReference>
<dbReference type="GO" id="GO:0003677">
    <property type="term" value="F:DNA binding"/>
    <property type="evidence" value="ECO:0007669"/>
    <property type="project" value="InterPro"/>
</dbReference>
<keyword evidence="4" id="KW-0067">ATP-binding</keyword>
<organism evidence="9 10">
    <name type="scientific">Skeletonema marinoi</name>
    <dbReference type="NCBI Taxonomy" id="267567"/>
    <lineage>
        <taxon>Eukaryota</taxon>
        <taxon>Sar</taxon>
        <taxon>Stramenopiles</taxon>
        <taxon>Ochrophyta</taxon>
        <taxon>Bacillariophyta</taxon>
        <taxon>Coscinodiscophyceae</taxon>
        <taxon>Thalassiosirophycidae</taxon>
        <taxon>Thalassiosirales</taxon>
        <taxon>Skeletonemataceae</taxon>
        <taxon>Skeletonema</taxon>
        <taxon>Skeletonema marinoi-dohrnii complex</taxon>
    </lineage>
</organism>
<dbReference type="EC" id="6.5.1.1" evidence="9"/>
<feature type="region of interest" description="Disordered" evidence="6">
    <location>
        <begin position="34"/>
        <end position="115"/>
    </location>
</feature>
<dbReference type="InterPro" id="IPR036599">
    <property type="entry name" value="DNA_ligase_N_sf"/>
</dbReference>
<accession>A0AAD8Y4N1</accession>
<dbReference type="PANTHER" id="PTHR45997">
    <property type="entry name" value="DNA LIGASE 4"/>
    <property type="match status" value="1"/>
</dbReference>
<evidence type="ECO:0000259" key="8">
    <source>
        <dbReference type="Pfam" id="PF04675"/>
    </source>
</evidence>
<evidence type="ECO:0000256" key="3">
    <source>
        <dbReference type="ARBA" id="ARBA00022741"/>
    </source>
</evidence>
<dbReference type="InterPro" id="IPR029710">
    <property type="entry name" value="LIG4"/>
</dbReference>
<dbReference type="InterPro" id="IPR012308">
    <property type="entry name" value="DNA_ligase_ATP-dep_N"/>
</dbReference>
<feature type="domain" description="ATP-dependent DNA ligase family profile" evidence="7">
    <location>
        <begin position="461"/>
        <end position="551"/>
    </location>
</feature>
<dbReference type="GO" id="GO:0003910">
    <property type="term" value="F:DNA ligase (ATP) activity"/>
    <property type="evidence" value="ECO:0007669"/>
    <property type="project" value="UniProtKB-EC"/>
</dbReference>
<keyword evidence="2 9" id="KW-0436">Ligase</keyword>
<evidence type="ECO:0000256" key="6">
    <source>
        <dbReference type="SAM" id="MobiDB-lite"/>
    </source>
</evidence>
<dbReference type="GO" id="GO:0005524">
    <property type="term" value="F:ATP binding"/>
    <property type="evidence" value="ECO:0007669"/>
    <property type="project" value="UniProtKB-KW"/>
</dbReference>
<name>A0AAD8Y4N1_9STRA</name>
<dbReference type="GO" id="GO:0006303">
    <property type="term" value="P:double-strand break repair via nonhomologous end joining"/>
    <property type="evidence" value="ECO:0007669"/>
    <property type="project" value="TreeGrafter"/>
</dbReference>
<evidence type="ECO:0000256" key="2">
    <source>
        <dbReference type="ARBA" id="ARBA00022598"/>
    </source>
</evidence>
<dbReference type="Gene3D" id="1.10.3260.10">
    <property type="entry name" value="DNA ligase, ATP-dependent, N-terminal domain"/>
    <property type="match status" value="1"/>
</dbReference>
<dbReference type="EMBL" id="JATAAI010000017">
    <property type="protein sequence ID" value="KAK1739599.1"/>
    <property type="molecule type" value="Genomic_DNA"/>
</dbReference>
<dbReference type="PANTHER" id="PTHR45997:SF1">
    <property type="entry name" value="DNA LIGASE 4"/>
    <property type="match status" value="1"/>
</dbReference>
<dbReference type="InterPro" id="IPR012310">
    <property type="entry name" value="DNA_ligase_ATP-dep_cent"/>
</dbReference>
<proteinExistence type="inferred from homology"/>
<keyword evidence="5" id="KW-0539">Nucleus</keyword>
<evidence type="ECO:0000256" key="1">
    <source>
        <dbReference type="ARBA" id="ARBA00007572"/>
    </source>
</evidence>
<dbReference type="SUPFAM" id="SSF56091">
    <property type="entry name" value="DNA ligase/mRNA capping enzyme, catalytic domain"/>
    <property type="match status" value="1"/>
</dbReference>
<feature type="domain" description="DNA ligase ATP-dependent N-terminal" evidence="8">
    <location>
        <begin position="160"/>
        <end position="362"/>
    </location>
</feature>
<dbReference type="GO" id="GO:0032807">
    <property type="term" value="C:DNA ligase IV complex"/>
    <property type="evidence" value="ECO:0007669"/>
    <property type="project" value="TreeGrafter"/>
</dbReference>
<evidence type="ECO:0000256" key="5">
    <source>
        <dbReference type="ARBA" id="ARBA00023242"/>
    </source>
</evidence>
<keyword evidence="10" id="KW-1185">Reference proteome</keyword>
<dbReference type="Proteomes" id="UP001224775">
    <property type="component" value="Unassembled WGS sequence"/>
</dbReference>
<comment type="caution">
    <text evidence="9">The sequence shown here is derived from an EMBL/GenBank/DDBJ whole genome shotgun (WGS) entry which is preliminary data.</text>
</comment>
<evidence type="ECO:0000259" key="7">
    <source>
        <dbReference type="Pfam" id="PF01068"/>
    </source>
</evidence>
<evidence type="ECO:0000313" key="9">
    <source>
        <dbReference type="EMBL" id="KAK1739599.1"/>
    </source>
</evidence>
<dbReference type="GO" id="GO:0006310">
    <property type="term" value="P:DNA recombination"/>
    <property type="evidence" value="ECO:0007669"/>
    <property type="project" value="InterPro"/>
</dbReference>
<evidence type="ECO:0000256" key="4">
    <source>
        <dbReference type="ARBA" id="ARBA00022840"/>
    </source>
</evidence>
<comment type="similarity">
    <text evidence="1">Belongs to the ATP-dependent DNA ligase family.</text>
</comment>
<feature type="compositionally biased region" description="Basic and acidic residues" evidence="6">
    <location>
        <begin position="81"/>
        <end position="98"/>
    </location>
</feature>
<sequence>MGNHAEARTAFVLKNSPHPVLDGIENLNDENIIQPKQEYDNDNNTTKKRKLYSSESEFISNNQQLTPPVPLPESVGSTSAKVEEEGQKNDDNNATKIEDDYDDQSTDDEQGDLGEGVHLRTLDTYVEAPPDYTKANSIPFKMVCDRLEQLWLQRAGNGRRKVTKQEKLAYLLPKSLLQFLDGGSPYPYLRLIMPASDSTRPHTGLKEAKIIQTYKQAMNLPRDGRAAKSMEQWRDSNMTGKQAAGDISLVIENVLKERMPCSGSKLTVGEINEWLDVVALVTKARFNMPTEVISDKSKWRRDLERAIAGGRPNEKRQDKHVRLIERLMNKNLSPSEHKWIVRMLLQNMTIGMHLRDILGYWHPHAMEMYNSNNKLESVCSRLSDPVYRRLLNAKLEKSAEDAMEGSRADWMTRSTLPAKLQQTISPMLSLRTSFDTFLKEVADRHHKLDKILPDEAPSKSCLAVRHPTFACEIKMDGERDLIHIKRGEVTIQTRNNVWYSPLYSPALGPYLRKALRYDVDVILDGEVLAWNTEENKPVPFGANRTIAEIQRARNVKDGISDDRDWKVHENETGINVMALARDKQFGSQKTPVTFDDRSLWLKYSIFDILYVAGPGAAELLSKSSHLLSMEELAIEGSIINLTYEYR</sequence>
<evidence type="ECO:0000313" key="10">
    <source>
        <dbReference type="Proteomes" id="UP001224775"/>
    </source>
</evidence>
<feature type="compositionally biased region" description="Polar residues" evidence="6">
    <location>
        <begin position="53"/>
        <end position="66"/>
    </location>
</feature>
<dbReference type="Pfam" id="PF04675">
    <property type="entry name" value="DNA_ligase_A_N"/>
    <property type="match status" value="1"/>
</dbReference>
<dbReference type="Pfam" id="PF01068">
    <property type="entry name" value="DNA_ligase_A_M"/>
    <property type="match status" value="1"/>
</dbReference>
<dbReference type="Gene3D" id="3.30.470.30">
    <property type="entry name" value="DNA ligase/mRNA capping enzyme"/>
    <property type="match status" value="1"/>
</dbReference>
<protein>
    <submittedName>
        <fullName evidence="9">DNA ligase 4</fullName>
        <ecNumber evidence="9">6.5.1.1</ecNumber>
    </submittedName>
</protein>
<reference evidence="9" key="1">
    <citation type="submission" date="2023-06" db="EMBL/GenBank/DDBJ databases">
        <title>Survivors Of The Sea: Transcriptome response of Skeletonema marinoi to long-term dormancy.</title>
        <authorList>
            <person name="Pinder M.I.M."/>
            <person name="Kourtchenko O."/>
            <person name="Robertson E.K."/>
            <person name="Larsson T."/>
            <person name="Maumus F."/>
            <person name="Osuna-Cruz C.M."/>
            <person name="Vancaester E."/>
            <person name="Stenow R."/>
            <person name="Vandepoele K."/>
            <person name="Ploug H."/>
            <person name="Bruchert V."/>
            <person name="Godhe A."/>
            <person name="Topel M."/>
        </authorList>
    </citation>
    <scope>NUCLEOTIDE SEQUENCE</scope>
    <source>
        <strain evidence="9">R05AC</strain>
    </source>
</reference>
<gene>
    <name evidence="9" type="ORF">QTG54_009358</name>
</gene>